<accession>A0A5C6RT90</accession>
<keyword evidence="1" id="KW-0812">Transmembrane</keyword>
<protein>
    <submittedName>
        <fullName evidence="2">Uncharacterized protein</fullName>
    </submittedName>
</protein>
<feature type="transmembrane region" description="Helical" evidence="1">
    <location>
        <begin position="121"/>
        <end position="139"/>
    </location>
</feature>
<dbReference type="AlphaFoldDB" id="A0A5C6RT90"/>
<feature type="transmembrane region" description="Helical" evidence="1">
    <location>
        <begin position="31"/>
        <end position="54"/>
    </location>
</feature>
<organism evidence="2 3">
    <name type="scientific">Vicingus serpentipes</name>
    <dbReference type="NCBI Taxonomy" id="1926625"/>
    <lineage>
        <taxon>Bacteria</taxon>
        <taxon>Pseudomonadati</taxon>
        <taxon>Bacteroidota</taxon>
        <taxon>Flavobacteriia</taxon>
        <taxon>Flavobacteriales</taxon>
        <taxon>Vicingaceae</taxon>
        <taxon>Vicingus</taxon>
    </lineage>
</organism>
<feature type="transmembrane region" description="Helical" evidence="1">
    <location>
        <begin position="89"/>
        <end position="115"/>
    </location>
</feature>
<reference evidence="2 3" key="1">
    <citation type="submission" date="2019-08" db="EMBL/GenBank/DDBJ databases">
        <title>Genome of Vicingus serpentipes NCIMB 15042.</title>
        <authorList>
            <person name="Bowman J.P."/>
        </authorList>
    </citation>
    <scope>NUCLEOTIDE SEQUENCE [LARGE SCALE GENOMIC DNA]</scope>
    <source>
        <strain evidence="2 3">NCIMB 15042</strain>
    </source>
</reference>
<name>A0A5C6RT90_9FLAO</name>
<dbReference type="RefSeq" id="WP_147100041.1">
    <property type="nucleotide sequence ID" value="NZ_VOOS01000003.1"/>
</dbReference>
<evidence type="ECO:0000313" key="3">
    <source>
        <dbReference type="Proteomes" id="UP000321721"/>
    </source>
</evidence>
<sequence>MTLFFEILLLLLFSATKFLFAVGYMLTDKGYSYSFTVITLIIGGSLGVFIFTFFSDWLNKLINRFIKPKPSKKVFTRKNRFIVKIKSKYGLYGIAFLSPIVFSIPIGCFLASRFYNSHKKNITAMLIAVFFWSLVLPLIKVYW</sequence>
<evidence type="ECO:0000313" key="2">
    <source>
        <dbReference type="EMBL" id="TXB65209.1"/>
    </source>
</evidence>
<keyword evidence="1" id="KW-0472">Membrane</keyword>
<dbReference type="Proteomes" id="UP000321721">
    <property type="component" value="Unassembled WGS sequence"/>
</dbReference>
<evidence type="ECO:0000256" key="1">
    <source>
        <dbReference type="SAM" id="Phobius"/>
    </source>
</evidence>
<dbReference type="EMBL" id="VOOS01000003">
    <property type="protein sequence ID" value="TXB65209.1"/>
    <property type="molecule type" value="Genomic_DNA"/>
</dbReference>
<keyword evidence="1" id="KW-1133">Transmembrane helix</keyword>
<dbReference type="OrthoDB" id="1467737at2"/>
<proteinExistence type="predicted"/>
<keyword evidence="3" id="KW-1185">Reference proteome</keyword>
<gene>
    <name evidence="2" type="ORF">FRY74_07230</name>
</gene>
<comment type="caution">
    <text evidence="2">The sequence shown here is derived from an EMBL/GenBank/DDBJ whole genome shotgun (WGS) entry which is preliminary data.</text>
</comment>